<keyword evidence="7 9" id="KW-0811">Translocation</keyword>
<evidence type="ECO:0000256" key="9">
    <source>
        <dbReference type="HAMAP-Rule" id="MF_00422"/>
    </source>
</evidence>
<dbReference type="GO" id="GO:0043952">
    <property type="term" value="P:protein transport by the Sec complex"/>
    <property type="evidence" value="ECO:0007669"/>
    <property type="project" value="UniProtKB-UniRule"/>
</dbReference>
<dbReference type="PANTHER" id="PTHR33910:SF1">
    <property type="entry name" value="PROTEIN TRANSLOCASE SUBUNIT SECE"/>
    <property type="match status" value="1"/>
</dbReference>
<dbReference type="RefSeq" id="WP_012823209.1">
    <property type="nucleotide sequence ID" value="NC_013422.1"/>
</dbReference>
<dbReference type="GO" id="GO:0009306">
    <property type="term" value="P:protein secretion"/>
    <property type="evidence" value="ECO:0007669"/>
    <property type="project" value="UniProtKB-UniRule"/>
</dbReference>
<evidence type="ECO:0000313" key="11">
    <source>
        <dbReference type="Proteomes" id="UP000009102"/>
    </source>
</evidence>
<dbReference type="Pfam" id="PF00584">
    <property type="entry name" value="SecE"/>
    <property type="match status" value="1"/>
</dbReference>
<dbReference type="PROSITE" id="PS01067">
    <property type="entry name" value="SECE_SEC61G"/>
    <property type="match status" value="1"/>
</dbReference>
<evidence type="ECO:0000256" key="2">
    <source>
        <dbReference type="ARBA" id="ARBA00022448"/>
    </source>
</evidence>
<gene>
    <name evidence="9" type="primary">secE</name>
    <name evidence="10" type="ordered locus">Hneap_0310</name>
</gene>
<dbReference type="HOGENOM" id="CLU_113663_0_1_6"/>
<comment type="similarity">
    <text evidence="9">Belongs to the SecE/SEC61-gamma family.</text>
</comment>
<comment type="caution">
    <text evidence="9">Lacks conserved residue(s) required for the propagation of feature annotation.</text>
</comment>
<dbReference type="GO" id="GO:0065002">
    <property type="term" value="P:intracellular protein transmembrane transport"/>
    <property type="evidence" value="ECO:0007669"/>
    <property type="project" value="UniProtKB-UniRule"/>
</dbReference>
<keyword evidence="11" id="KW-1185">Reference proteome</keyword>
<keyword evidence="4 9" id="KW-0812">Transmembrane</keyword>
<keyword evidence="2 9" id="KW-0813">Transport</keyword>
<proteinExistence type="inferred from homology"/>
<reference evidence="10 11" key="1">
    <citation type="submission" date="2009-10" db="EMBL/GenBank/DDBJ databases">
        <title>Complete sequence of Halothiobacillus neapolitanus c2.</title>
        <authorList>
            <consortium name="US DOE Joint Genome Institute"/>
            <person name="Lucas S."/>
            <person name="Copeland A."/>
            <person name="Lapidus A."/>
            <person name="Glavina del Rio T."/>
            <person name="Tice H."/>
            <person name="Bruce D."/>
            <person name="Goodwin L."/>
            <person name="Pitluck S."/>
            <person name="Davenport K."/>
            <person name="Brettin T."/>
            <person name="Detter J.C."/>
            <person name="Han C."/>
            <person name="Tapia R."/>
            <person name="Larimer F."/>
            <person name="Land M."/>
            <person name="Hauser L."/>
            <person name="Kyrpides N."/>
            <person name="Mikhailova N."/>
            <person name="Kerfeld C."/>
            <person name="Cannon G."/>
            <person name="Heinhort S."/>
        </authorList>
    </citation>
    <scope>NUCLEOTIDE SEQUENCE [LARGE SCALE GENOMIC DNA]</scope>
    <source>
        <strain evidence="11">ATCC 23641 / c2</strain>
    </source>
</reference>
<evidence type="ECO:0000256" key="6">
    <source>
        <dbReference type="ARBA" id="ARBA00022989"/>
    </source>
</evidence>
<dbReference type="PANTHER" id="PTHR33910">
    <property type="entry name" value="PROTEIN TRANSLOCASE SUBUNIT SECE"/>
    <property type="match status" value="1"/>
</dbReference>
<dbReference type="InterPro" id="IPR001901">
    <property type="entry name" value="Translocase_SecE/Sec61-g"/>
</dbReference>
<evidence type="ECO:0000256" key="4">
    <source>
        <dbReference type="ARBA" id="ARBA00022692"/>
    </source>
</evidence>
<feature type="transmembrane region" description="Helical" evidence="9">
    <location>
        <begin position="19"/>
        <end position="36"/>
    </location>
</feature>
<dbReference type="KEGG" id="hna:Hneap_0310"/>
<dbReference type="GO" id="GO:0008320">
    <property type="term" value="F:protein transmembrane transporter activity"/>
    <property type="evidence" value="ECO:0007669"/>
    <property type="project" value="UniProtKB-UniRule"/>
</dbReference>
<sequence length="124" mass="13555">MSEKAVEPARSSGLESAKIGLAIVLLLGGVAAFYWLSKEPLFVRVASLLVPLLLAAAVLYATAVGRSIWRFAFDSRVEVRKMVWPTRQETTQTTLVVVLLIVVISLFLWGVDSLLAWIVRSIAG</sequence>
<evidence type="ECO:0000313" key="10">
    <source>
        <dbReference type="EMBL" id="ACX95173.1"/>
    </source>
</evidence>
<comment type="function">
    <text evidence="9">Essential subunit of the Sec protein translocation channel SecYEG. Clamps together the 2 halves of SecY. May contact the channel plug during translocation.</text>
</comment>
<dbReference type="InterPro" id="IPR005807">
    <property type="entry name" value="SecE_bac"/>
</dbReference>
<name>D0KXF9_HALNC</name>
<comment type="subunit">
    <text evidence="9">Component of the Sec protein translocase complex. Heterotrimer consisting of SecY, SecE and SecG subunits. The heterotrimers can form oligomers, although 1 heterotrimer is thought to be able to translocate proteins. Interacts with the ribosome. Interacts with SecDF, and other proteins may be involved. Interacts with SecA.</text>
</comment>
<dbReference type="GO" id="GO:0005886">
    <property type="term" value="C:plasma membrane"/>
    <property type="evidence" value="ECO:0007669"/>
    <property type="project" value="UniProtKB-UniRule"/>
</dbReference>
<keyword evidence="3 9" id="KW-1003">Cell membrane</keyword>
<keyword evidence="5 9" id="KW-0653">Protein transport</keyword>
<dbReference type="STRING" id="555778.Hneap_0310"/>
<evidence type="ECO:0000256" key="8">
    <source>
        <dbReference type="ARBA" id="ARBA00023136"/>
    </source>
</evidence>
<feature type="transmembrane region" description="Helical" evidence="9">
    <location>
        <begin position="48"/>
        <end position="73"/>
    </location>
</feature>
<dbReference type="OrthoDB" id="9806365at2"/>
<feature type="transmembrane region" description="Helical" evidence="9">
    <location>
        <begin position="94"/>
        <end position="119"/>
    </location>
</feature>
<dbReference type="NCBIfam" id="NF004371">
    <property type="entry name" value="PRK05740.1-1"/>
    <property type="match status" value="1"/>
</dbReference>
<dbReference type="NCBIfam" id="TIGR00964">
    <property type="entry name" value="secE_bact"/>
    <property type="match status" value="1"/>
</dbReference>
<keyword evidence="8 9" id="KW-0472">Membrane</keyword>
<evidence type="ECO:0000256" key="7">
    <source>
        <dbReference type="ARBA" id="ARBA00023010"/>
    </source>
</evidence>
<dbReference type="Gene3D" id="1.20.5.1030">
    <property type="entry name" value="Preprotein translocase secy subunit"/>
    <property type="match status" value="1"/>
</dbReference>
<dbReference type="eggNOG" id="COG0690">
    <property type="taxonomic scope" value="Bacteria"/>
</dbReference>
<comment type="subcellular location">
    <subcellularLocation>
        <location evidence="1">Membrane</location>
    </subcellularLocation>
</comment>
<organism evidence="10 11">
    <name type="scientific">Halothiobacillus neapolitanus (strain ATCC 23641 / DSM 15147 / CIP 104769 / NCIMB 8539 / c2)</name>
    <name type="common">Thiobacillus neapolitanus</name>
    <dbReference type="NCBI Taxonomy" id="555778"/>
    <lineage>
        <taxon>Bacteria</taxon>
        <taxon>Pseudomonadati</taxon>
        <taxon>Pseudomonadota</taxon>
        <taxon>Gammaproteobacteria</taxon>
        <taxon>Chromatiales</taxon>
        <taxon>Halothiobacillaceae</taxon>
        <taxon>Halothiobacillus</taxon>
    </lineage>
</organism>
<evidence type="ECO:0000256" key="1">
    <source>
        <dbReference type="ARBA" id="ARBA00004370"/>
    </source>
</evidence>
<evidence type="ECO:0000256" key="5">
    <source>
        <dbReference type="ARBA" id="ARBA00022927"/>
    </source>
</evidence>
<dbReference type="GO" id="GO:0006605">
    <property type="term" value="P:protein targeting"/>
    <property type="evidence" value="ECO:0007669"/>
    <property type="project" value="UniProtKB-UniRule"/>
</dbReference>
<dbReference type="AlphaFoldDB" id="D0KXF9"/>
<dbReference type="PRINTS" id="PR01650">
    <property type="entry name" value="SECETRNLCASE"/>
</dbReference>
<accession>D0KXF9</accession>
<keyword evidence="6 9" id="KW-1133">Transmembrane helix</keyword>
<dbReference type="HAMAP" id="MF_00422">
    <property type="entry name" value="SecE"/>
    <property type="match status" value="1"/>
</dbReference>
<protein>
    <recommendedName>
        <fullName evidence="9">Protein translocase subunit SecE</fullName>
    </recommendedName>
</protein>
<dbReference type="Proteomes" id="UP000009102">
    <property type="component" value="Chromosome"/>
</dbReference>
<dbReference type="InterPro" id="IPR038379">
    <property type="entry name" value="SecE_sf"/>
</dbReference>
<keyword evidence="9" id="KW-0997">Cell inner membrane</keyword>
<evidence type="ECO:0000256" key="3">
    <source>
        <dbReference type="ARBA" id="ARBA00022475"/>
    </source>
</evidence>
<dbReference type="EMBL" id="CP001801">
    <property type="protein sequence ID" value="ACX95173.1"/>
    <property type="molecule type" value="Genomic_DNA"/>
</dbReference>